<accession>A0A5P8D3H2</accession>
<evidence type="ECO:0000313" key="2">
    <source>
        <dbReference type="Proteomes" id="UP000326650"/>
    </source>
</evidence>
<keyword evidence="2" id="KW-1185">Reference proteome</keyword>
<dbReference type="Proteomes" id="UP000326650">
    <property type="component" value="Segment"/>
</dbReference>
<organism evidence="1 2">
    <name type="scientific">Pectobacterium phage CX5</name>
    <dbReference type="NCBI Taxonomy" id="2652426"/>
    <lineage>
        <taxon>Viruses</taxon>
        <taxon>Duplodnaviria</taxon>
        <taxon>Heunggongvirae</taxon>
        <taxon>Uroviricota</taxon>
        <taxon>Caudoviricetes</taxon>
        <taxon>Autographivirales</taxon>
        <taxon>Autoscriptoviridae</taxon>
        <taxon>Corkvirinae</taxon>
        <taxon>Kotilavirus</taxon>
        <taxon>Kotilavirus CX5</taxon>
    </lineage>
</organism>
<proteinExistence type="predicted"/>
<dbReference type="EMBL" id="MN270887">
    <property type="protein sequence ID" value="QFP93567.1"/>
    <property type="molecule type" value="Genomic_DNA"/>
</dbReference>
<protein>
    <submittedName>
        <fullName evidence="1">Uncharacterized protein</fullName>
    </submittedName>
</protein>
<evidence type="ECO:0000313" key="1">
    <source>
        <dbReference type="EMBL" id="QFP93567.1"/>
    </source>
</evidence>
<name>A0A5P8D3H2_9CAUD</name>
<sequence>MLINKTDYHGGGNSEFFETHLDHVQGEYQLRQAHNGGGPLSHDVETVLMNRQQAIDIAKTILRNEGITNV</sequence>
<reference evidence="1 2" key="1">
    <citation type="submission" date="2019-08" db="EMBL/GenBank/DDBJ databases">
        <title>Six bacteriophages against potato bacterial diseases.</title>
        <authorList>
            <person name="Zhang X."/>
            <person name="Kering K."/>
        </authorList>
    </citation>
    <scope>NUCLEOTIDE SEQUENCE [LARGE SCALE GENOMIC DNA]</scope>
</reference>